<keyword evidence="2" id="KW-0503">Monooxygenase</keyword>
<dbReference type="Gene3D" id="3.50.50.60">
    <property type="entry name" value="FAD/NAD(P)-binding domain"/>
    <property type="match status" value="1"/>
</dbReference>
<sequence>MTPDIGQGGCAALEDSVVLARNLAEALKENDRKQQDDEDKRIERGLENFARERKWRIFDLISVSYVVGWMQHSDGVVMNFLRDKLAKFLAGMLMKKASFDCGKLIVS</sequence>
<evidence type="ECO:0000313" key="4">
    <source>
        <dbReference type="Proteomes" id="UP000231279"/>
    </source>
</evidence>
<dbReference type="Proteomes" id="UP000231279">
    <property type="component" value="Unassembled WGS sequence"/>
</dbReference>
<dbReference type="PANTHER" id="PTHR45934">
    <property type="entry name" value="FAD/NAD(P)-BINDING OXIDOREDUCTASE FAMILY PROTEIN"/>
    <property type="match status" value="1"/>
</dbReference>
<dbReference type="GO" id="GO:0004497">
    <property type="term" value="F:monooxygenase activity"/>
    <property type="evidence" value="ECO:0007669"/>
    <property type="project" value="UniProtKB-KW"/>
</dbReference>
<dbReference type="OrthoDB" id="655030at2759"/>
<dbReference type="PANTHER" id="PTHR45934:SF20">
    <property type="entry name" value="MONOOXYGENASE 2-RELATED"/>
    <property type="match status" value="1"/>
</dbReference>
<dbReference type="SUPFAM" id="SSF51905">
    <property type="entry name" value="FAD/NAD(P)-binding domain"/>
    <property type="match status" value="1"/>
</dbReference>
<name>A0A2G9GC53_9LAMI</name>
<keyword evidence="4" id="KW-1185">Reference proteome</keyword>
<comment type="caution">
    <text evidence="3">The sequence shown here is derived from an EMBL/GenBank/DDBJ whole genome shotgun (WGS) entry which is preliminary data.</text>
</comment>
<dbReference type="STRING" id="429701.A0A2G9GC53"/>
<evidence type="ECO:0000256" key="2">
    <source>
        <dbReference type="ARBA" id="ARBA00023033"/>
    </source>
</evidence>
<evidence type="ECO:0000256" key="1">
    <source>
        <dbReference type="ARBA" id="ARBA00023002"/>
    </source>
</evidence>
<proteinExistence type="predicted"/>
<protein>
    <submittedName>
        <fullName evidence="3">Uncharacterized protein</fullName>
    </submittedName>
</protein>
<dbReference type="AlphaFoldDB" id="A0A2G9GC53"/>
<gene>
    <name evidence="3" type="ORF">CDL12_24613</name>
</gene>
<keyword evidence="1" id="KW-0560">Oxidoreductase</keyword>
<organism evidence="3 4">
    <name type="scientific">Handroanthus impetiginosus</name>
    <dbReference type="NCBI Taxonomy" id="429701"/>
    <lineage>
        <taxon>Eukaryota</taxon>
        <taxon>Viridiplantae</taxon>
        <taxon>Streptophyta</taxon>
        <taxon>Embryophyta</taxon>
        <taxon>Tracheophyta</taxon>
        <taxon>Spermatophyta</taxon>
        <taxon>Magnoliopsida</taxon>
        <taxon>eudicotyledons</taxon>
        <taxon>Gunneridae</taxon>
        <taxon>Pentapetalae</taxon>
        <taxon>asterids</taxon>
        <taxon>lamiids</taxon>
        <taxon>Lamiales</taxon>
        <taxon>Bignoniaceae</taxon>
        <taxon>Crescentiina</taxon>
        <taxon>Tabebuia alliance</taxon>
        <taxon>Handroanthus</taxon>
    </lineage>
</organism>
<dbReference type="InterPro" id="IPR044560">
    <property type="entry name" value="MOase"/>
</dbReference>
<evidence type="ECO:0000313" key="3">
    <source>
        <dbReference type="EMBL" id="PIN02866.1"/>
    </source>
</evidence>
<accession>A0A2G9GC53</accession>
<dbReference type="EMBL" id="NKXS01005737">
    <property type="protein sequence ID" value="PIN02866.1"/>
    <property type="molecule type" value="Genomic_DNA"/>
</dbReference>
<reference evidence="4" key="1">
    <citation type="journal article" date="2018" name="Gigascience">
        <title>Genome assembly of the Pink Ipe (Handroanthus impetiginosus, Bignoniaceae), a highly valued, ecologically keystone Neotropical timber forest tree.</title>
        <authorList>
            <person name="Silva-Junior O.B."/>
            <person name="Grattapaglia D."/>
            <person name="Novaes E."/>
            <person name="Collevatti R.G."/>
        </authorList>
    </citation>
    <scope>NUCLEOTIDE SEQUENCE [LARGE SCALE GENOMIC DNA]</scope>
    <source>
        <strain evidence="4">cv. UFG-1</strain>
    </source>
</reference>
<dbReference type="InterPro" id="IPR036188">
    <property type="entry name" value="FAD/NAD-bd_sf"/>
</dbReference>